<sequence>MYSLRVVLPGIVLSLTSLRVLLSAGATTDYCVKLPSLFTTVRTSSPQLEKGLLRLVQFLHATEAGFYVSETKISSSGILKGAYVTALVCCCCYCCGCCCCCCGCGGCCYSCGCCGGQIARVKSQITVNNNKTTKQQTVIWNTLRL</sequence>
<protein>
    <submittedName>
        <fullName evidence="2">Uncharacterized protein</fullName>
    </submittedName>
</protein>
<evidence type="ECO:0000313" key="2">
    <source>
        <dbReference type="EMBL" id="CAE8723818.1"/>
    </source>
</evidence>
<accession>A0A813L6X5</accession>
<reference evidence="2" key="1">
    <citation type="submission" date="2021-02" db="EMBL/GenBank/DDBJ databases">
        <authorList>
            <person name="Dougan E. K."/>
            <person name="Rhodes N."/>
            <person name="Thang M."/>
            <person name="Chan C."/>
        </authorList>
    </citation>
    <scope>NUCLEOTIDE SEQUENCE</scope>
</reference>
<proteinExistence type="predicted"/>
<evidence type="ECO:0000313" key="3">
    <source>
        <dbReference type="Proteomes" id="UP000626109"/>
    </source>
</evidence>
<dbReference type="EMBL" id="CAJNNW010034759">
    <property type="protein sequence ID" value="CAE8723818.1"/>
    <property type="molecule type" value="Genomic_DNA"/>
</dbReference>
<dbReference type="AlphaFoldDB" id="A0A813L6X5"/>
<organism evidence="2 3">
    <name type="scientific">Polarella glacialis</name>
    <name type="common">Dinoflagellate</name>
    <dbReference type="NCBI Taxonomy" id="89957"/>
    <lineage>
        <taxon>Eukaryota</taxon>
        <taxon>Sar</taxon>
        <taxon>Alveolata</taxon>
        <taxon>Dinophyceae</taxon>
        <taxon>Suessiales</taxon>
        <taxon>Suessiaceae</taxon>
        <taxon>Polarella</taxon>
    </lineage>
</organism>
<comment type="caution">
    <text evidence="2">The sequence shown here is derived from an EMBL/GenBank/DDBJ whole genome shotgun (WGS) entry which is preliminary data.</text>
</comment>
<gene>
    <name evidence="2" type="ORF">PGLA2088_LOCUS43371</name>
</gene>
<feature type="chain" id="PRO_5032293978" evidence="1">
    <location>
        <begin position="24"/>
        <end position="145"/>
    </location>
</feature>
<feature type="signal peptide" evidence="1">
    <location>
        <begin position="1"/>
        <end position="23"/>
    </location>
</feature>
<keyword evidence="1" id="KW-0732">Signal</keyword>
<name>A0A813L6X5_POLGL</name>
<evidence type="ECO:0000256" key="1">
    <source>
        <dbReference type="SAM" id="SignalP"/>
    </source>
</evidence>
<dbReference type="Proteomes" id="UP000626109">
    <property type="component" value="Unassembled WGS sequence"/>
</dbReference>